<evidence type="ECO:0000256" key="1">
    <source>
        <dbReference type="ARBA" id="ARBA00004442"/>
    </source>
</evidence>
<comment type="subcellular location">
    <subcellularLocation>
        <location evidence="1">Cell outer membrane</location>
    </subcellularLocation>
</comment>
<dbReference type="Pfam" id="PF07715">
    <property type="entry name" value="Plug"/>
    <property type="match status" value="1"/>
</dbReference>
<evidence type="ECO:0000313" key="6">
    <source>
        <dbReference type="Proteomes" id="UP001589832"/>
    </source>
</evidence>
<comment type="caution">
    <text evidence="5">The sequence shown here is derived from an EMBL/GenBank/DDBJ whole genome shotgun (WGS) entry which is preliminary data.</text>
</comment>
<evidence type="ECO:0000256" key="2">
    <source>
        <dbReference type="ARBA" id="ARBA00023136"/>
    </source>
</evidence>
<dbReference type="InterPro" id="IPR036942">
    <property type="entry name" value="Beta-barrel_TonB_sf"/>
</dbReference>
<dbReference type="RefSeq" id="WP_386058814.1">
    <property type="nucleotide sequence ID" value="NZ_JBHLTQ010000001.1"/>
</dbReference>
<name>A0ABV6Q4S3_9FLAO</name>
<dbReference type="EMBL" id="JBHLTQ010000001">
    <property type="protein sequence ID" value="MFC0603279.1"/>
    <property type="molecule type" value="Genomic_DNA"/>
</dbReference>
<evidence type="ECO:0000259" key="4">
    <source>
        <dbReference type="Pfam" id="PF07715"/>
    </source>
</evidence>
<gene>
    <name evidence="5" type="ORF">ACFFGA_01820</name>
</gene>
<sequence length="764" mass="86884">MAIKTKQYITILLLCFIFSLDAYAQETKKELPLSKILLTLQDRFKLQFNYAEDAISEIKIIAPTTDLSLNETLIYLEAKTNFSFTLTDDNIVLVISKAPDYALQHLAKVVVSGYIVKGINKLNNGTFEIDISDFDILPGLIDTDVLQAVQAFPGIKSINETVSNINIRGGSHDQNLILWDNIKMYQSGHFFGLISMFNPQITQRVALTKNGSGTEFTDGVSGTIAMETDNAINSTFKGNIGVNFIDANGFADIPLSEKSSLQIAARTSISDFTETPTYNNFFERISQDTEVENNTMDIVNSDKEFNFYDASLRWIYQINPKEKLQVNFINVANKLVFNENVMSNLVNDSRESSLTQNSIAGAIKYSRIWNSKWQTIFEGYETDYKLKSVNANILESQRFLQENIVSETSLKLKANYKINDRLQLLNGYHFVETEVTNLDDVDNPLFRLLVSEVVRTHGVFSELNYKSKDRNTNLTTGLRFNYIGKFDKHILEPRLSFSHKFLNYLTVEVLGELKHQNTSQVINFQNDFLGIEKRRWQLSNANDIPVIRSQQASVGLTYNKSGWLISAEAYYKKVKGITTQSQGFQNQYEFEKASGSNEVKGVDFIMRKQLNNFNSWLSYSFMNSNYSFKDLPNKTFPSNFDIRHAFTLGTNYTSKRLKLSAGLNWNSGRPTTSPVTGNEIVNDEINYAATNSDNLQDYFRVDVSALYDFNLTNKTKANLGVSVWNLLDRNNVVNSFYRINNGEVIEVKQYSLGITPNVVFRVSF</sequence>
<proteinExistence type="predicted"/>
<dbReference type="InterPro" id="IPR012910">
    <property type="entry name" value="Plug_dom"/>
</dbReference>
<keyword evidence="6" id="KW-1185">Reference proteome</keyword>
<dbReference type="InterPro" id="IPR037066">
    <property type="entry name" value="Plug_dom_sf"/>
</dbReference>
<dbReference type="Gene3D" id="2.170.130.10">
    <property type="entry name" value="TonB-dependent receptor, plug domain"/>
    <property type="match status" value="1"/>
</dbReference>
<dbReference type="Gene3D" id="2.40.170.20">
    <property type="entry name" value="TonB-dependent receptor, beta-barrel domain"/>
    <property type="match status" value="1"/>
</dbReference>
<keyword evidence="3" id="KW-0998">Cell outer membrane</keyword>
<evidence type="ECO:0000313" key="5">
    <source>
        <dbReference type="EMBL" id="MFC0603279.1"/>
    </source>
</evidence>
<accession>A0ABV6Q4S3</accession>
<feature type="domain" description="TonB-dependent receptor plug" evidence="4">
    <location>
        <begin position="143"/>
        <end position="219"/>
    </location>
</feature>
<dbReference type="Proteomes" id="UP001589832">
    <property type="component" value="Unassembled WGS sequence"/>
</dbReference>
<protein>
    <submittedName>
        <fullName evidence="5">TonB-dependent receptor plug domain-containing protein</fullName>
    </submittedName>
</protein>
<keyword evidence="2" id="KW-0472">Membrane</keyword>
<dbReference type="SUPFAM" id="SSF56935">
    <property type="entry name" value="Porins"/>
    <property type="match status" value="1"/>
</dbReference>
<keyword evidence="5" id="KW-0675">Receptor</keyword>
<organism evidence="5 6">
    <name type="scientific">Winogradskyella pulchriflava</name>
    <dbReference type="NCBI Taxonomy" id="1110688"/>
    <lineage>
        <taxon>Bacteria</taxon>
        <taxon>Pseudomonadati</taxon>
        <taxon>Bacteroidota</taxon>
        <taxon>Flavobacteriia</taxon>
        <taxon>Flavobacteriales</taxon>
        <taxon>Flavobacteriaceae</taxon>
        <taxon>Winogradskyella</taxon>
    </lineage>
</organism>
<evidence type="ECO:0000256" key="3">
    <source>
        <dbReference type="ARBA" id="ARBA00023237"/>
    </source>
</evidence>
<reference evidence="5 6" key="1">
    <citation type="submission" date="2024-09" db="EMBL/GenBank/DDBJ databases">
        <authorList>
            <person name="Sun Q."/>
            <person name="Mori K."/>
        </authorList>
    </citation>
    <scope>NUCLEOTIDE SEQUENCE [LARGE SCALE GENOMIC DNA]</scope>
    <source>
        <strain evidence="5 6">NCAIM B.02481</strain>
    </source>
</reference>